<dbReference type="GO" id="GO:0004842">
    <property type="term" value="F:ubiquitin-protein transferase activity"/>
    <property type="evidence" value="ECO:0007669"/>
    <property type="project" value="TreeGrafter"/>
</dbReference>
<comment type="similarity">
    <text evidence="3">Belongs to the pex2/pex10/pex12 family.</text>
</comment>
<dbReference type="SUPFAM" id="SSF57850">
    <property type="entry name" value="RING/U-box"/>
    <property type="match status" value="1"/>
</dbReference>
<evidence type="ECO:0000256" key="1">
    <source>
        <dbReference type="ARBA" id="ARBA00004585"/>
    </source>
</evidence>
<dbReference type="PANTHER" id="PTHR12888">
    <property type="entry name" value="PEROXISOME ASSEMBLY PROTEIN 12 PEROXIN-12"/>
    <property type="match status" value="1"/>
</dbReference>
<dbReference type="GO" id="GO:1990429">
    <property type="term" value="C:peroxisomal importomer complex"/>
    <property type="evidence" value="ECO:0007669"/>
    <property type="project" value="TreeGrafter"/>
</dbReference>
<dbReference type="EMBL" id="GANO01001998">
    <property type="protein sequence ID" value="JAB57873.1"/>
    <property type="molecule type" value="mRNA"/>
</dbReference>
<keyword evidence="8" id="KW-0863">Zinc-finger</keyword>
<protein>
    <recommendedName>
        <fullName evidence="4">Peroxisome assembly protein 12</fullName>
    </recommendedName>
    <alternativeName>
        <fullName evidence="14">Peroxin-12</fullName>
    </alternativeName>
</protein>
<dbReference type="AlphaFoldDB" id="U5ETB4"/>
<dbReference type="SMART" id="SM00184">
    <property type="entry name" value="RING"/>
    <property type="match status" value="1"/>
</dbReference>
<evidence type="ECO:0000256" key="4">
    <source>
        <dbReference type="ARBA" id="ARBA00018980"/>
    </source>
</evidence>
<dbReference type="CDD" id="cd16451">
    <property type="entry name" value="mRING_PEX12"/>
    <property type="match status" value="1"/>
</dbReference>
<proteinExistence type="evidence at transcript level"/>
<evidence type="ECO:0000256" key="9">
    <source>
        <dbReference type="ARBA" id="ARBA00022833"/>
    </source>
</evidence>
<dbReference type="GO" id="GO:0006513">
    <property type="term" value="P:protein monoubiquitination"/>
    <property type="evidence" value="ECO:0007669"/>
    <property type="project" value="TreeGrafter"/>
</dbReference>
<dbReference type="Pfam" id="PF13923">
    <property type="entry name" value="zf-C3HC4_2"/>
    <property type="match status" value="1"/>
</dbReference>
<evidence type="ECO:0000256" key="6">
    <source>
        <dbReference type="ARBA" id="ARBA00022692"/>
    </source>
</evidence>
<name>U5ETB4_9DIPT</name>
<evidence type="ECO:0000256" key="11">
    <source>
        <dbReference type="ARBA" id="ARBA00022989"/>
    </source>
</evidence>
<dbReference type="Pfam" id="PF04757">
    <property type="entry name" value="Pex2_Pex12"/>
    <property type="match status" value="1"/>
</dbReference>
<feature type="domain" description="RING-type" evidence="15">
    <location>
        <begin position="258"/>
        <end position="296"/>
    </location>
</feature>
<dbReference type="GO" id="GO:0005778">
    <property type="term" value="C:peroxisomal membrane"/>
    <property type="evidence" value="ECO:0007669"/>
    <property type="project" value="UniProtKB-SubCell"/>
</dbReference>
<comment type="pathway">
    <text evidence="2">Protein modification; protein ubiquitination.</text>
</comment>
<dbReference type="InterPro" id="IPR006845">
    <property type="entry name" value="Pex_N"/>
</dbReference>
<keyword evidence="10" id="KW-0653">Protein transport</keyword>
<evidence type="ECO:0000256" key="8">
    <source>
        <dbReference type="ARBA" id="ARBA00022771"/>
    </source>
</evidence>
<dbReference type="GO" id="GO:0008270">
    <property type="term" value="F:zinc ion binding"/>
    <property type="evidence" value="ECO:0007669"/>
    <property type="project" value="UniProtKB-KW"/>
</dbReference>
<sequence length="313" mass="36570">HLTSISEIKPSIFEVIAADSLNSTFYPAFKRIATFLATLKPNKFGFLLKYYNEIYLIYNGIIQHYYLQSKGGSLSEIFYGLKRYSVKTNQFNRKHKIYSFILIVIVQYLTVKLDEKLAQWSNDIEQGKQIERSKEILLKFTPIIRASYQVLKIYQYISYMANLSKYHSPILRLFDISVAHLQPDDNEDNWNWRDILSGKVKLSLILSSSLLRGLELSAFFLQFIQWWQNDTNIGDLSKLPIPPVPKKNLNSQRYFGICPLCLQKWNIPTVIAISGYVFCYKCIYSQLQKDSKCPITKYPTTINDLIRIYDDND</sequence>
<keyword evidence="13" id="KW-0576">Peroxisome</keyword>
<dbReference type="GO" id="GO:0016874">
    <property type="term" value="F:ligase activity"/>
    <property type="evidence" value="ECO:0007669"/>
    <property type="project" value="UniProtKB-KW"/>
</dbReference>
<evidence type="ECO:0000256" key="2">
    <source>
        <dbReference type="ARBA" id="ARBA00004906"/>
    </source>
</evidence>
<keyword evidence="6" id="KW-0812">Transmembrane</keyword>
<reference evidence="16" key="1">
    <citation type="journal article" date="2014" name="Insect Biochem. Mol. Biol.">
        <title>An insight into the sialome of the frog biting fly, Corethrella appendiculata.</title>
        <authorList>
            <person name="Ribeiro J.M.C."/>
            <person name="Chagas A.C."/>
            <person name="Pham V.M."/>
            <person name="Lounibos L.P."/>
            <person name="Calvo E."/>
        </authorList>
    </citation>
    <scope>NUCLEOTIDE SEQUENCE</scope>
    <source>
        <tissue evidence="16">Salivary glands</tissue>
    </source>
</reference>
<dbReference type="InterPro" id="IPR013083">
    <property type="entry name" value="Znf_RING/FYVE/PHD"/>
</dbReference>
<dbReference type="PIRSF" id="PIRSF038074">
    <property type="entry name" value="Peroxisome_assembly_p12"/>
    <property type="match status" value="1"/>
</dbReference>
<evidence type="ECO:0000256" key="14">
    <source>
        <dbReference type="ARBA" id="ARBA00029692"/>
    </source>
</evidence>
<keyword evidence="11" id="KW-1133">Transmembrane helix</keyword>
<evidence type="ECO:0000256" key="10">
    <source>
        <dbReference type="ARBA" id="ARBA00022927"/>
    </source>
</evidence>
<dbReference type="PANTHER" id="PTHR12888:SF0">
    <property type="entry name" value="PEROXISOME ASSEMBLY PROTEIN 12"/>
    <property type="match status" value="1"/>
</dbReference>
<keyword evidence="12" id="KW-0472">Membrane</keyword>
<evidence type="ECO:0000256" key="7">
    <source>
        <dbReference type="ARBA" id="ARBA00022723"/>
    </source>
</evidence>
<evidence type="ECO:0000256" key="13">
    <source>
        <dbReference type="ARBA" id="ARBA00023140"/>
    </source>
</evidence>
<dbReference type="InterPro" id="IPR001841">
    <property type="entry name" value="Znf_RING"/>
</dbReference>
<evidence type="ECO:0000313" key="16">
    <source>
        <dbReference type="EMBL" id="JAB57873.1"/>
    </source>
</evidence>
<evidence type="ECO:0000256" key="5">
    <source>
        <dbReference type="ARBA" id="ARBA00022448"/>
    </source>
</evidence>
<evidence type="ECO:0000256" key="12">
    <source>
        <dbReference type="ARBA" id="ARBA00023136"/>
    </source>
</evidence>
<keyword evidence="5" id="KW-0813">Transport</keyword>
<organism evidence="16">
    <name type="scientific">Corethrella appendiculata</name>
    <dbReference type="NCBI Taxonomy" id="1370023"/>
    <lineage>
        <taxon>Eukaryota</taxon>
        <taxon>Metazoa</taxon>
        <taxon>Ecdysozoa</taxon>
        <taxon>Arthropoda</taxon>
        <taxon>Hexapoda</taxon>
        <taxon>Insecta</taxon>
        <taxon>Pterygota</taxon>
        <taxon>Neoptera</taxon>
        <taxon>Endopterygota</taxon>
        <taxon>Diptera</taxon>
        <taxon>Nematocera</taxon>
        <taxon>Culicoidea</taxon>
        <taxon>Chaoboridae</taxon>
        <taxon>Corethrella</taxon>
    </lineage>
</organism>
<comment type="subcellular location">
    <subcellularLocation>
        <location evidence="1">Peroxisome membrane</location>
        <topology evidence="1">Multi-pass membrane protein</topology>
    </subcellularLocation>
</comment>
<dbReference type="InterPro" id="IPR017375">
    <property type="entry name" value="PEX12"/>
</dbReference>
<keyword evidence="7" id="KW-0479">Metal-binding</keyword>
<evidence type="ECO:0000256" key="3">
    <source>
        <dbReference type="ARBA" id="ARBA00008704"/>
    </source>
</evidence>
<dbReference type="Gene3D" id="3.30.40.10">
    <property type="entry name" value="Zinc/RING finger domain, C3HC4 (zinc finger)"/>
    <property type="match status" value="1"/>
</dbReference>
<evidence type="ECO:0000259" key="15">
    <source>
        <dbReference type="SMART" id="SM00184"/>
    </source>
</evidence>
<keyword evidence="9" id="KW-0862">Zinc</keyword>
<dbReference type="GO" id="GO:0016558">
    <property type="term" value="P:protein import into peroxisome matrix"/>
    <property type="evidence" value="ECO:0007669"/>
    <property type="project" value="InterPro"/>
</dbReference>
<keyword evidence="16" id="KW-0436">Ligase</keyword>
<accession>U5ETB4</accession>
<dbReference type="FunFam" id="3.30.40.10:FF:000634">
    <property type="entry name" value="Peroxisome assembly protein 12"/>
    <property type="match status" value="1"/>
</dbReference>
<feature type="non-terminal residue" evidence="16">
    <location>
        <position position="1"/>
    </location>
</feature>